<evidence type="ECO:0000313" key="3">
    <source>
        <dbReference type="EMBL" id="UMB71949.1"/>
    </source>
</evidence>
<evidence type="ECO:0000313" key="4">
    <source>
        <dbReference type="Proteomes" id="UP001055336"/>
    </source>
</evidence>
<feature type="region of interest" description="Disordered" evidence="1">
    <location>
        <begin position="1"/>
        <end position="24"/>
    </location>
</feature>
<evidence type="ECO:0000256" key="2">
    <source>
        <dbReference type="SAM" id="Phobius"/>
    </source>
</evidence>
<dbReference type="Gene3D" id="3.30.470.20">
    <property type="entry name" value="ATP-grasp fold, B domain"/>
    <property type="match status" value="1"/>
</dbReference>
<dbReference type="SUPFAM" id="SSF56059">
    <property type="entry name" value="Glutathione synthetase ATP-binding domain-like"/>
    <property type="match status" value="1"/>
</dbReference>
<feature type="transmembrane region" description="Helical" evidence="2">
    <location>
        <begin position="35"/>
        <end position="57"/>
    </location>
</feature>
<organism evidence="3 4">
    <name type="scientific">Mycobacterium paraterrae</name>
    <dbReference type="NCBI Taxonomy" id="577492"/>
    <lineage>
        <taxon>Bacteria</taxon>
        <taxon>Bacillati</taxon>
        <taxon>Actinomycetota</taxon>
        <taxon>Actinomycetes</taxon>
        <taxon>Mycobacteriales</taxon>
        <taxon>Mycobacteriaceae</taxon>
        <taxon>Mycobacterium</taxon>
    </lineage>
</organism>
<dbReference type="RefSeq" id="WP_240263676.1">
    <property type="nucleotide sequence ID" value="NZ_CP092488.2"/>
</dbReference>
<accession>A0ABY3VV64</accession>
<dbReference type="Proteomes" id="UP001055336">
    <property type="component" value="Chromosome"/>
</dbReference>
<reference evidence="3" key="1">
    <citation type="submission" date="2022-08" db="EMBL/GenBank/DDBJ databases">
        <title>Whole genome sequencing of non-tuberculosis mycobacteria type-strains.</title>
        <authorList>
            <person name="Igarashi Y."/>
            <person name="Osugi A."/>
            <person name="Mitarai S."/>
        </authorList>
    </citation>
    <scope>NUCLEOTIDE SEQUENCE</scope>
    <source>
        <strain evidence="3">DSM 45127</strain>
    </source>
</reference>
<proteinExistence type="predicted"/>
<sequence>MSDVVPLRHPPNKSPSAGDGGHRSSARRFGVIRTLATLAGLMVTLPIDALVVAVALARRARPPAAAPSTTYPQTVMITGGKMTKALQLARSFHCAGHRVILVESEKYRFTGHRFSRAVDAFYSVPEPTAPGYERALFEIARYEAVDTVVPVSSPASSVQDAKARYLLDEICEVVHASEDVVRMLDDKADFSKVAVAQGLRVPDWKRVTDPKQVRDFDFPAGRDYVLKRIAYNPVGRLELPRLSARTPQRNAALAQWLSISEDDPWIMQEFIEGREYCTHGTAVDGRLQVYGCCESSASQLNYAMVDKPEIRSWVESFVTGLGVTGQFSFDFIEAADGQVYAIECNPRTHTAVTMFYNHPQLASAYLEPDGPVITPMPDARPTYWIYHEVWRLLTQRDRRARLRSIVHGKDAIFAAWDPLPYFMVHHLQIPALLIDNLRRRRSWVKIDFNIGKLVEQGGD</sequence>
<protein>
    <submittedName>
        <fullName evidence="3">ATP-grasp enzyme</fullName>
    </submittedName>
</protein>
<gene>
    <name evidence="3" type="ORF">MKK62_12415</name>
</gene>
<keyword evidence="2" id="KW-0812">Transmembrane</keyword>
<dbReference type="Gene3D" id="3.40.50.20">
    <property type="match status" value="1"/>
</dbReference>
<dbReference type="EMBL" id="CP092488">
    <property type="protein sequence ID" value="UMB71949.1"/>
    <property type="molecule type" value="Genomic_DNA"/>
</dbReference>
<keyword evidence="2" id="KW-1133">Transmembrane helix</keyword>
<keyword evidence="4" id="KW-1185">Reference proteome</keyword>
<keyword evidence="2" id="KW-0472">Membrane</keyword>
<name>A0ABY3VV64_9MYCO</name>
<evidence type="ECO:0000256" key="1">
    <source>
        <dbReference type="SAM" id="MobiDB-lite"/>
    </source>
</evidence>